<dbReference type="PRINTS" id="PR00163">
    <property type="entry name" value="RUBREDOXIN"/>
</dbReference>
<evidence type="ECO:0000259" key="11">
    <source>
        <dbReference type="PROSITE" id="PS50903"/>
    </source>
</evidence>
<dbReference type="Pfam" id="PF02771">
    <property type="entry name" value="Acyl-CoA_dh_N"/>
    <property type="match status" value="1"/>
</dbReference>
<evidence type="ECO:0000256" key="9">
    <source>
        <dbReference type="ARBA" id="ARBA00023004"/>
    </source>
</evidence>
<dbReference type="InterPro" id="IPR046373">
    <property type="entry name" value="Acyl-CoA_Oxase/DH_mid-dom_sf"/>
</dbReference>
<dbReference type="Gene3D" id="3.40.50.1220">
    <property type="entry name" value="TPP-binding domain"/>
    <property type="match status" value="1"/>
</dbReference>
<dbReference type="Pfam" id="PF00441">
    <property type="entry name" value="Acyl-CoA_dh_1"/>
    <property type="match status" value="1"/>
</dbReference>
<dbReference type="InterPro" id="IPR024935">
    <property type="entry name" value="Rubredoxin_dom"/>
</dbReference>
<dbReference type="InterPro" id="IPR009075">
    <property type="entry name" value="AcylCo_DH/oxidase_C"/>
</dbReference>
<dbReference type="InterPro" id="IPR037069">
    <property type="entry name" value="AcylCoA_DH/ox_N_sf"/>
</dbReference>
<keyword evidence="13" id="KW-1185">Reference proteome</keyword>
<dbReference type="InterPro" id="IPR006089">
    <property type="entry name" value="Acyl-CoA_DH_CS"/>
</dbReference>
<evidence type="ECO:0000313" key="13">
    <source>
        <dbReference type="Proteomes" id="UP000663802"/>
    </source>
</evidence>
<dbReference type="SUPFAM" id="SSF56645">
    <property type="entry name" value="Acyl-CoA dehydrogenase NM domain-like"/>
    <property type="match status" value="1"/>
</dbReference>
<evidence type="ECO:0000256" key="3">
    <source>
        <dbReference type="ARBA" id="ARBA00022448"/>
    </source>
</evidence>
<gene>
    <name evidence="12" type="ORF">CSC2_03920</name>
</gene>
<dbReference type="PROSITE" id="PS50903">
    <property type="entry name" value="RUBREDOXIN_LIKE"/>
    <property type="match status" value="1"/>
</dbReference>
<dbReference type="SUPFAM" id="SSF52467">
    <property type="entry name" value="DHS-like NAD/FAD-binding domain"/>
    <property type="match status" value="1"/>
</dbReference>
<comment type="similarity">
    <text evidence="2 10">Belongs to the acyl-CoA dehydrogenase family.</text>
</comment>
<organism evidence="12 13">
    <name type="scientific">Clostridium zeae</name>
    <dbReference type="NCBI Taxonomy" id="2759022"/>
    <lineage>
        <taxon>Bacteria</taxon>
        <taxon>Bacillati</taxon>
        <taxon>Bacillota</taxon>
        <taxon>Clostridia</taxon>
        <taxon>Eubacteriales</taxon>
        <taxon>Clostridiaceae</taxon>
        <taxon>Clostridium</taxon>
    </lineage>
</organism>
<dbReference type="InterPro" id="IPR006091">
    <property type="entry name" value="Acyl-CoA_Oxase/DH_mid-dom"/>
</dbReference>
<name>A0ABQ1E548_9CLOT</name>
<reference evidence="12 13" key="1">
    <citation type="journal article" date="2021" name="Int. J. Syst. Evol. Microbiol.">
        <title>Clostridium zeae sp. nov., isolated from corn silage.</title>
        <authorList>
            <person name="Kobayashi H."/>
            <person name="Tanizawa Y."/>
            <person name="Yagura M."/>
            <person name="Sakamoto M."/>
            <person name="Ohkuma M."/>
            <person name="Tohno M."/>
        </authorList>
    </citation>
    <scope>NUCLEOTIDE SEQUENCE [LARGE SCALE GENOMIC DNA]</scope>
    <source>
        <strain evidence="12 13">CSC2</strain>
    </source>
</reference>
<evidence type="ECO:0000256" key="2">
    <source>
        <dbReference type="ARBA" id="ARBA00009347"/>
    </source>
</evidence>
<dbReference type="SUPFAM" id="SSF57802">
    <property type="entry name" value="Rubredoxin-like"/>
    <property type="match status" value="1"/>
</dbReference>
<proteinExistence type="inferred from homology"/>
<keyword evidence="6 10" id="KW-0274">FAD</keyword>
<dbReference type="InterPro" id="IPR013786">
    <property type="entry name" value="AcylCoA_DH/ox_N"/>
</dbReference>
<dbReference type="SUPFAM" id="SSF47203">
    <property type="entry name" value="Acyl-CoA dehydrogenase C-terminal domain-like"/>
    <property type="match status" value="1"/>
</dbReference>
<sequence length="635" mass="68974">MFFKTTEQHETLRKKIREFAEEEVKPIAFMLDQENKFPSEAVHKLAEMDMLGIPYPKEYGGAGLDVISYAIAVEELSRVDGGTGVILSAHTSLGSYPIAAYGTEDQKQKYLVPLAKGEKLGAFGLTEENAGSDAGGTETTAVLEGDYYILNGSKIFITNAGQADIYVVFAVTTPNIGTKGISSFIVEKGCEGFSFGKHYDKMGIRSSATAELIFNDVKVPKENLLGKEGEGFKIAMATLDGGRIGIAAQALGIAQGAYENALEYSKERIQFGKPICQQQIIAFKLSDMATKLRAARLLIYSAAELKENHEHYSMEAAMAKQYASDVCLEIVNDALQIFGGSGYLKGMEVERAYRDAKICTIYEGTNEIQRLVISSHIIGKLPKSERVSNTPQHEPATGYRKKIIFKQGTAEEKVASLVKALKDDGYDFTIGIPLDTPVSKADRVVSAGMGIGKRENMHLIEALAEQVGAAIGSSRPVAETLKYVPLNRYVGMSGQKFNGNLYIACGISGAGQHLKGIKDATTIVAINIDSNAKIFKNADYGIVGDLNEILPLLAAALDNGEPKKDAPPMKKMKKAVQKKITPTWKHYVCNGCGYEYDPSVGDIDGEITSGTLFENIPEEWTCPSCGEEKTMFIEV</sequence>
<dbReference type="Pfam" id="PF00301">
    <property type="entry name" value="Rubredoxin"/>
    <property type="match status" value="1"/>
</dbReference>
<evidence type="ECO:0000256" key="5">
    <source>
        <dbReference type="ARBA" id="ARBA00022723"/>
    </source>
</evidence>
<dbReference type="CDD" id="cd00730">
    <property type="entry name" value="rubredoxin"/>
    <property type="match status" value="1"/>
</dbReference>
<dbReference type="Pfam" id="PF02770">
    <property type="entry name" value="Acyl-CoA_dh_M"/>
    <property type="match status" value="1"/>
</dbReference>
<dbReference type="Proteomes" id="UP000663802">
    <property type="component" value="Unassembled WGS sequence"/>
</dbReference>
<protein>
    <submittedName>
        <fullName evidence="12">Acyl-CoA dehydrogenase</fullName>
    </submittedName>
</protein>
<dbReference type="PANTHER" id="PTHR43884:SF25">
    <property type="entry name" value="ACYL-COA DEHYDROGENASE YDBM-RELATED"/>
    <property type="match status" value="1"/>
</dbReference>
<dbReference type="InterPro" id="IPR029035">
    <property type="entry name" value="DHS-like_NAD/FAD-binding_dom"/>
</dbReference>
<evidence type="ECO:0000313" key="12">
    <source>
        <dbReference type="EMBL" id="GFZ29866.1"/>
    </source>
</evidence>
<keyword evidence="5" id="KW-0479">Metal-binding</keyword>
<evidence type="ECO:0000256" key="7">
    <source>
        <dbReference type="ARBA" id="ARBA00022982"/>
    </source>
</evidence>
<dbReference type="PANTHER" id="PTHR43884">
    <property type="entry name" value="ACYL-COA DEHYDROGENASE"/>
    <property type="match status" value="1"/>
</dbReference>
<evidence type="ECO:0000256" key="4">
    <source>
        <dbReference type="ARBA" id="ARBA00022630"/>
    </source>
</evidence>
<dbReference type="InterPro" id="IPR018527">
    <property type="entry name" value="Rubredoxin_Fe_BS"/>
</dbReference>
<dbReference type="InterPro" id="IPR009100">
    <property type="entry name" value="AcylCoA_DH/oxidase_NM_dom_sf"/>
</dbReference>
<dbReference type="Gene3D" id="1.10.540.10">
    <property type="entry name" value="Acyl-CoA dehydrogenase/oxidase, N-terminal domain"/>
    <property type="match status" value="1"/>
</dbReference>
<evidence type="ECO:0000256" key="1">
    <source>
        <dbReference type="ARBA" id="ARBA00001974"/>
    </source>
</evidence>
<dbReference type="InterPro" id="IPR036250">
    <property type="entry name" value="AcylCo_DH-like_C"/>
</dbReference>
<dbReference type="Gene3D" id="2.20.28.10">
    <property type="match status" value="1"/>
</dbReference>
<evidence type="ECO:0000256" key="10">
    <source>
        <dbReference type="RuleBase" id="RU362125"/>
    </source>
</evidence>
<dbReference type="Gene3D" id="1.20.140.10">
    <property type="entry name" value="Butyryl-CoA Dehydrogenase, subunit A, domain 3"/>
    <property type="match status" value="1"/>
</dbReference>
<keyword evidence="9" id="KW-0408">Iron</keyword>
<comment type="caution">
    <text evidence="12">The sequence shown here is derived from an EMBL/GenBank/DDBJ whole genome shotgun (WGS) entry which is preliminary data.</text>
</comment>
<accession>A0ABQ1E548</accession>
<dbReference type="Pfam" id="PF00766">
    <property type="entry name" value="ETF_alpha"/>
    <property type="match status" value="1"/>
</dbReference>
<feature type="domain" description="Rubredoxin-like" evidence="11">
    <location>
        <begin position="584"/>
        <end position="635"/>
    </location>
</feature>
<dbReference type="InterPro" id="IPR014731">
    <property type="entry name" value="ETF_asu_C"/>
</dbReference>
<keyword evidence="4 10" id="KW-0285">Flavoprotein</keyword>
<keyword evidence="3" id="KW-0813">Transport</keyword>
<dbReference type="InterPro" id="IPR024934">
    <property type="entry name" value="Rubredoxin-like_dom"/>
</dbReference>
<dbReference type="Gene3D" id="2.40.110.10">
    <property type="entry name" value="Butyryl-CoA Dehydrogenase, subunit A, domain 2"/>
    <property type="match status" value="1"/>
</dbReference>
<evidence type="ECO:0000256" key="6">
    <source>
        <dbReference type="ARBA" id="ARBA00022827"/>
    </source>
</evidence>
<keyword evidence="8 10" id="KW-0560">Oxidoreductase</keyword>
<dbReference type="RefSeq" id="WP_206867873.1">
    <property type="nucleotide sequence ID" value="NZ_BMBA01000001.1"/>
</dbReference>
<dbReference type="PROSITE" id="PS00072">
    <property type="entry name" value="ACYL_COA_DH_1"/>
    <property type="match status" value="1"/>
</dbReference>
<comment type="cofactor">
    <cofactor evidence="1 10">
        <name>FAD</name>
        <dbReference type="ChEBI" id="CHEBI:57692"/>
    </cofactor>
</comment>
<dbReference type="CDD" id="cd01158">
    <property type="entry name" value="SCAD_SBCAD"/>
    <property type="match status" value="1"/>
</dbReference>
<dbReference type="PROSITE" id="PS00202">
    <property type="entry name" value="RUBREDOXIN"/>
    <property type="match status" value="1"/>
</dbReference>
<keyword evidence="7" id="KW-0249">Electron transport</keyword>
<dbReference type="EMBL" id="BMBA01000001">
    <property type="protein sequence ID" value="GFZ29866.1"/>
    <property type="molecule type" value="Genomic_DNA"/>
</dbReference>
<evidence type="ECO:0000256" key="8">
    <source>
        <dbReference type="ARBA" id="ARBA00023002"/>
    </source>
</evidence>